<dbReference type="Pfam" id="PF00387">
    <property type="entry name" value="PI-PLC-Y"/>
    <property type="match status" value="1"/>
</dbReference>
<dbReference type="Gene3D" id="2.60.40.150">
    <property type="entry name" value="C2 domain"/>
    <property type="match status" value="1"/>
</dbReference>
<dbReference type="InterPro" id="IPR000909">
    <property type="entry name" value="PLipase_C_PInositol-sp_X_dom"/>
</dbReference>
<evidence type="ECO:0000259" key="11">
    <source>
        <dbReference type="PROSITE" id="PS50008"/>
    </source>
</evidence>
<evidence type="ECO:0000256" key="6">
    <source>
        <dbReference type="ARBA" id="ARBA00023136"/>
    </source>
</evidence>
<sequence length="667" mass="75547">MTGDLSQVTHEEFAVCGCFKRSFGPHHLMAPPLVEKLFQKYADHDLITPEKLRLFLIEEQKEAAATVEDAEKILNHQLTKEKHFLRKPKHGLTLAQFFDYLLDPTINLGMNTEMHHDMTLPASAYYVYTGHNSYLTGNQLSSDCSVEPIIDALKRGVRVIELDLWPSKNDTAIKVYHGRTMTAPVDFKECMVAILNNAFIKSPYPVVITFEDHLTTELQAKAAEITVQVLGNTLWCPDEDAKWSKFTAFPSPEDVKRRILISTKPPKEFQKGEKHAQIAQKKQSIQEALRKESQKQGAPAETPKKEGMIGAFRRVLTSATKTKNRELEASGPDELKSDDEEPEARGVDETVTERGVDLTPSDKAVVEEDDDEDTDNDDNDDDDELDHVKNPQYARIISIRAGKPKGASLIETLVVDEFVKRVSLSEPQLEKVAEQNPSALIKFTEKNLLRIYPYGLRFNSSNYNPMVGWSHGAQMVAFNMQGYGKPLWLVHGFFKANGGCGFVRKPNFLFPTQNGGREFDPRVQQPHKVTLKVKAIMGLGWKEKFSKSYFDAFSPPDFYLKIGIAGLPQDVKKMKTDPIEDDWNPRWEADFVFPIAVPELALLRVEVREYDMAGKDDFGGQTCIPLSEIKQGYRSLPLNDKKGNEWAGVRLFMHFELEGEKFQNWCG</sequence>
<dbReference type="Gene3D" id="3.20.20.190">
    <property type="entry name" value="Phosphatidylinositol (PI) phosphodiesterase"/>
    <property type="match status" value="1"/>
</dbReference>
<keyword evidence="5 8" id="KW-0378">Hydrolase</keyword>
<dbReference type="Pfam" id="PF00388">
    <property type="entry name" value="PI-PLC-X"/>
    <property type="match status" value="1"/>
</dbReference>
<keyword evidence="4" id="KW-1003">Cell membrane</keyword>
<dbReference type="GO" id="GO:0016042">
    <property type="term" value="P:lipid catabolic process"/>
    <property type="evidence" value="ECO:0007669"/>
    <property type="project" value="UniProtKB-KW"/>
</dbReference>
<keyword evidence="8" id="KW-0443">Lipid metabolism</keyword>
<evidence type="ECO:0000256" key="3">
    <source>
        <dbReference type="ARBA" id="ARBA00012368"/>
    </source>
</evidence>
<comment type="catalytic activity">
    <reaction evidence="1 8">
        <text>a 1,2-diacyl-sn-glycero-3-phospho-(1D-myo-inositol-4,5-bisphosphate) + H2O = 1D-myo-inositol 1,4,5-trisphosphate + a 1,2-diacyl-sn-glycerol + H(+)</text>
        <dbReference type="Rhea" id="RHEA:33179"/>
        <dbReference type="ChEBI" id="CHEBI:15377"/>
        <dbReference type="ChEBI" id="CHEBI:15378"/>
        <dbReference type="ChEBI" id="CHEBI:17815"/>
        <dbReference type="ChEBI" id="CHEBI:58456"/>
        <dbReference type="ChEBI" id="CHEBI:203600"/>
        <dbReference type="EC" id="3.1.4.11"/>
    </reaction>
</comment>
<dbReference type="PROSITE" id="PS50007">
    <property type="entry name" value="PIPLC_X_DOMAIN"/>
    <property type="match status" value="1"/>
</dbReference>
<dbReference type="InterPro" id="IPR035892">
    <property type="entry name" value="C2_domain_sf"/>
</dbReference>
<dbReference type="PRINTS" id="PR00390">
    <property type="entry name" value="PHPHLIPASEC"/>
</dbReference>
<dbReference type="EMBL" id="JBHFFA010000004">
    <property type="protein sequence ID" value="KAL2630288.1"/>
    <property type="molecule type" value="Genomic_DNA"/>
</dbReference>
<name>A0ABD1YHL5_9MARC</name>
<dbReference type="InterPro" id="IPR000008">
    <property type="entry name" value="C2_dom"/>
</dbReference>
<dbReference type="GO" id="GO:0007165">
    <property type="term" value="P:signal transduction"/>
    <property type="evidence" value="ECO:0007669"/>
    <property type="project" value="UniProtKB-KW"/>
</dbReference>
<dbReference type="SMART" id="SM00239">
    <property type="entry name" value="C2"/>
    <property type="match status" value="1"/>
</dbReference>
<dbReference type="Gene3D" id="1.10.238.10">
    <property type="entry name" value="EF-hand"/>
    <property type="match status" value="1"/>
</dbReference>
<organism evidence="12 13">
    <name type="scientific">Riccia fluitans</name>
    <dbReference type="NCBI Taxonomy" id="41844"/>
    <lineage>
        <taxon>Eukaryota</taxon>
        <taxon>Viridiplantae</taxon>
        <taxon>Streptophyta</taxon>
        <taxon>Embryophyta</taxon>
        <taxon>Marchantiophyta</taxon>
        <taxon>Marchantiopsida</taxon>
        <taxon>Marchantiidae</taxon>
        <taxon>Marchantiales</taxon>
        <taxon>Ricciaceae</taxon>
        <taxon>Riccia</taxon>
    </lineage>
</organism>
<comment type="caution">
    <text evidence="12">The sequence shown here is derived from an EMBL/GenBank/DDBJ whole genome shotgun (WGS) entry which is preliminary data.</text>
</comment>
<feature type="compositionally biased region" description="Basic and acidic residues" evidence="9">
    <location>
        <begin position="265"/>
        <end position="276"/>
    </location>
</feature>
<dbReference type="GO" id="GO:0005886">
    <property type="term" value="C:plasma membrane"/>
    <property type="evidence" value="ECO:0007669"/>
    <property type="project" value="UniProtKB-SubCell"/>
</dbReference>
<dbReference type="AlphaFoldDB" id="A0ABD1YHL5"/>
<dbReference type="PANTHER" id="PTHR10336:SF204">
    <property type="entry name" value="PHOSPHOINOSITIDE PHOSPHOLIPASE C 4-RELATED"/>
    <property type="match status" value="1"/>
</dbReference>
<dbReference type="EC" id="3.1.4.11" evidence="3 8"/>
<evidence type="ECO:0000256" key="4">
    <source>
        <dbReference type="ARBA" id="ARBA00022475"/>
    </source>
</evidence>
<dbReference type="SMART" id="SM00148">
    <property type="entry name" value="PLCXc"/>
    <property type="match status" value="1"/>
</dbReference>
<evidence type="ECO:0000256" key="1">
    <source>
        <dbReference type="ARBA" id="ARBA00001195"/>
    </source>
</evidence>
<dbReference type="InterPro" id="IPR001192">
    <property type="entry name" value="PI-PLC_fam"/>
</dbReference>
<comment type="subcellular location">
    <subcellularLocation>
        <location evidence="2">Cell membrane</location>
        <topology evidence="2">Peripheral membrane protein</topology>
    </subcellularLocation>
</comment>
<proteinExistence type="predicted"/>
<dbReference type="GO" id="GO:0004435">
    <property type="term" value="F:phosphatidylinositol-4,5-bisphosphate phospholipase C activity"/>
    <property type="evidence" value="ECO:0007669"/>
    <property type="project" value="UniProtKB-EC"/>
</dbReference>
<dbReference type="Pfam" id="PF00168">
    <property type="entry name" value="C2"/>
    <property type="match status" value="1"/>
</dbReference>
<protein>
    <recommendedName>
        <fullName evidence="3 8">Phosphoinositide phospholipase C</fullName>
        <ecNumber evidence="3 8">3.1.4.11</ecNumber>
    </recommendedName>
</protein>
<evidence type="ECO:0000256" key="5">
    <source>
        <dbReference type="ARBA" id="ARBA00022801"/>
    </source>
</evidence>
<dbReference type="InterPro" id="IPR017946">
    <property type="entry name" value="PLC-like_Pdiesterase_TIM-brl"/>
</dbReference>
<dbReference type="InterPro" id="IPR001711">
    <property type="entry name" value="PLipase_C_Pinositol-sp_Y"/>
</dbReference>
<reference evidence="12 13" key="1">
    <citation type="submission" date="2024-09" db="EMBL/GenBank/DDBJ databases">
        <title>Chromosome-scale assembly of Riccia fluitans.</title>
        <authorList>
            <person name="Paukszto L."/>
            <person name="Sawicki J."/>
            <person name="Karawczyk K."/>
            <person name="Piernik-Szablinska J."/>
            <person name="Szczecinska M."/>
            <person name="Mazdziarz M."/>
        </authorList>
    </citation>
    <scope>NUCLEOTIDE SEQUENCE [LARGE SCALE GENOMIC DNA]</scope>
    <source>
        <strain evidence="12">Rf_01</strain>
        <tissue evidence="12">Aerial parts of the thallus</tissue>
    </source>
</reference>
<evidence type="ECO:0000313" key="12">
    <source>
        <dbReference type="EMBL" id="KAL2630288.1"/>
    </source>
</evidence>
<accession>A0ABD1YHL5</accession>
<feature type="domain" description="PI-PLC Y-box" evidence="11">
    <location>
        <begin position="423"/>
        <end position="509"/>
    </location>
</feature>
<dbReference type="SUPFAM" id="SSF49562">
    <property type="entry name" value="C2 domain (Calcium/lipid-binding domain, CaLB)"/>
    <property type="match status" value="1"/>
</dbReference>
<dbReference type="GO" id="GO:0006950">
    <property type="term" value="P:response to stress"/>
    <property type="evidence" value="ECO:0007669"/>
    <property type="project" value="UniProtKB-ARBA"/>
</dbReference>
<evidence type="ECO:0000256" key="7">
    <source>
        <dbReference type="ARBA" id="ARBA00023224"/>
    </source>
</evidence>
<keyword evidence="8" id="KW-0442">Lipid degradation</keyword>
<evidence type="ECO:0000313" key="13">
    <source>
        <dbReference type="Proteomes" id="UP001605036"/>
    </source>
</evidence>
<keyword evidence="7" id="KW-0807">Transducer</keyword>
<dbReference type="CDD" id="cd00275">
    <property type="entry name" value="C2_PLC_like"/>
    <property type="match status" value="1"/>
</dbReference>
<evidence type="ECO:0000256" key="2">
    <source>
        <dbReference type="ARBA" id="ARBA00004202"/>
    </source>
</evidence>
<evidence type="ECO:0000256" key="8">
    <source>
        <dbReference type="RuleBase" id="RU361133"/>
    </source>
</evidence>
<feature type="compositionally biased region" description="Basic and acidic residues" evidence="9">
    <location>
        <begin position="343"/>
        <end position="356"/>
    </location>
</feature>
<dbReference type="PROSITE" id="PS50004">
    <property type="entry name" value="C2"/>
    <property type="match status" value="1"/>
</dbReference>
<evidence type="ECO:0000259" key="10">
    <source>
        <dbReference type="PROSITE" id="PS50004"/>
    </source>
</evidence>
<feature type="compositionally biased region" description="Acidic residues" evidence="9">
    <location>
        <begin position="367"/>
        <end position="385"/>
    </location>
</feature>
<keyword evidence="6" id="KW-0472">Membrane</keyword>
<gene>
    <name evidence="12" type="ORF">R1flu_014974</name>
</gene>
<evidence type="ECO:0000256" key="9">
    <source>
        <dbReference type="SAM" id="MobiDB-lite"/>
    </source>
</evidence>
<dbReference type="SMART" id="SM00149">
    <property type="entry name" value="PLCYc"/>
    <property type="match status" value="1"/>
</dbReference>
<dbReference type="Proteomes" id="UP001605036">
    <property type="component" value="Unassembled WGS sequence"/>
</dbReference>
<dbReference type="FunFam" id="2.60.40.150:FF:000060">
    <property type="entry name" value="Phosphoinositide phospholipase C"/>
    <property type="match status" value="1"/>
</dbReference>
<keyword evidence="13" id="KW-1185">Reference proteome</keyword>
<dbReference type="SUPFAM" id="SSF51695">
    <property type="entry name" value="PLC-like phosphodiesterases"/>
    <property type="match status" value="1"/>
</dbReference>
<dbReference type="PROSITE" id="PS50008">
    <property type="entry name" value="PIPLC_Y_DOMAIN"/>
    <property type="match status" value="1"/>
</dbReference>
<feature type="domain" description="C2" evidence="10">
    <location>
        <begin position="513"/>
        <end position="640"/>
    </location>
</feature>
<dbReference type="PANTHER" id="PTHR10336">
    <property type="entry name" value="PHOSPHOINOSITIDE-SPECIFIC PHOSPHOLIPASE C FAMILY PROTEIN"/>
    <property type="match status" value="1"/>
</dbReference>
<feature type="region of interest" description="Disordered" evidence="9">
    <location>
        <begin position="264"/>
        <end position="389"/>
    </location>
</feature>